<evidence type="ECO:0000313" key="2">
    <source>
        <dbReference type="Proteomes" id="UP000814033"/>
    </source>
</evidence>
<dbReference type="Proteomes" id="UP000814033">
    <property type="component" value="Unassembled WGS sequence"/>
</dbReference>
<name>A0ACB8SA38_9AGAM</name>
<evidence type="ECO:0000313" key="1">
    <source>
        <dbReference type="EMBL" id="KAI0053174.1"/>
    </source>
</evidence>
<proteinExistence type="predicted"/>
<dbReference type="EMBL" id="MU275841">
    <property type="protein sequence ID" value="KAI0053174.1"/>
    <property type="molecule type" value="Genomic_DNA"/>
</dbReference>
<sequence>MEHAISAECIYITNSPKFNGSCFMRCSYASTCYLLTCAEAEVAARDSATVTSMTFRYDHY</sequence>
<reference evidence="1" key="2">
    <citation type="journal article" date="2022" name="New Phytol.">
        <title>Evolutionary transition to the ectomycorrhizal habit in the genomes of a hyperdiverse lineage of mushroom-forming fungi.</title>
        <authorList>
            <person name="Looney B."/>
            <person name="Miyauchi S."/>
            <person name="Morin E."/>
            <person name="Drula E."/>
            <person name="Courty P.E."/>
            <person name="Kohler A."/>
            <person name="Kuo A."/>
            <person name="LaButti K."/>
            <person name="Pangilinan J."/>
            <person name="Lipzen A."/>
            <person name="Riley R."/>
            <person name="Andreopoulos W."/>
            <person name="He G."/>
            <person name="Johnson J."/>
            <person name="Nolan M."/>
            <person name="Tritt A."/>
            <person name="Barry K.W."/>
            <person name="Grigoriev I.V."/>
            <person name="Nagy L.G."/>
            <person name="Hibbett D."/>
            <person name="Henrissat B."/>
            <person name="Matheny P.B."/>
            <person name="Labbe J."/>
            <person name="Martin F.M."/>
        </authorList>
    </citation>
    <scope>NUCLEOTIDE SEQUENCE</scope>
    <source>
        <strain evidence="1">FP105234-sp</strain>
    </source>
</reference>
<protein>
    <submittedName>
        <fullName evidence="1">Uncharacterized protein</fullName>
    </submittedName>
</protein>
<accession>A0ACB8SA38</accession>
<keyword evidence="2" id="KW-1185">Reference proteome</keyword>
<comment type="caution">
    <text evidence="1">The sequence shown here is derived from an EMBL/GenBank/DDBJ whole genome shotgun (WGS) entry which is preliminary data.</text>
</comment>
<reference evidence="1" key="1">
    <citation type="submission" date="2021-02" db="EMBL/GenBank/DDBJ databases">
        <authorList>
            <consortium name="DOE Joint Genome Institute"/>
            <person name="Ahrendt S."/>
            <person name="Looney B.P."/>
            <person name="Miyauchi S."/>
            <person name="Morin E."/>
            <person name="Drula E."/>
            <person name="Courty P.E."/>
            <person name="Chicoki N."/>
            <person name="Fauchery L."/>
            <person name="Kohler A."/>
            <person name="Kuo A."/>
            <person name="Labutti K."/>
            <person name="Pangilinan J."/>
            <person name="Lipzen A."/>
            <person name="Riley R."/>
            <person name="Andreopoulos W."/>
            <person name="He G."/>
            <person name="Johnson J."/>
            <person name="Barry K.W."/>
            <person name="Grigoriev I.V."/>
            <person name="Nagy L."/>
            <person name="Hibbett D."/>
            <person name="Henrissat B."/>
            <person name="Matheny P.B."/>
            <person name="Labbe J."/>
            <person name="Martin F."/>
        </authorList>
    </citation>
    <scope>NUCLEOTIDE SEQUENCE</scope>
    <source>
        <strain evidence="1">FP105234-sp</strain>
    </source>
</reference>
<gene>
    <name evidence="1" type="ORF">FA95DRAFT_1552658</name>
</gene>
<organism evidence="1 2">
    <name type="scientific">Auriscalpium vulgare</name>
    <dbReference type="NCBI Taxonomy" id="40419"/>
    <lineage>
        <taxon>Eukaryota</taxon>
        <taxon>Fungi</taxon>
        <taxon>Dikarya</taxon>
        <taxon>Basidiomycota</taxon>
        <taxon>Agaricomycotina</taxon>
        <taxon>Agaricomycetes</taxon>
        <taxon>Russulales</taxon>
        <taxon>Auriscalpiaceae</taxon>
        <taxon>Auriscalpium</taxon>
    </lineage>
</organism>